<proteinExistence type="inferred from homology"/>
<dbReference type="GO" id="GO:0016020">
    <property type="term" value="C:membrane"/>
    <property type="evidence" value="ECO:0007669"/>
    <property type="project" value="InterPro"/>
</dbReference>
<accession>A0A1X0NM81</accession>
<gene>
    <name evidence="3" type="ORF">TM35_000361090</name>
</gene>
<dbReference type="Proteomes" id="UP000192257">
    <property type="component" value="Unassembled WGS sequence"/>
</dbReference>
<keyword evidence="2" id="KW-0472">Membrane</keyword>
<evidence type="ECO:0000256" key="2">
    <source>
        <dbReference type="SAM" id="Phobius"/>
    </source>
</evidence>
<feature type="transmembrane region" description="Helical" evidence="2">
    <location>
        <begin position="160"/>
        <end position="182"/>
    </location>
</feature>
<dbReference type="GO" id="GO:0042910">
    <property type="term" value="F:xenobiotic transmembrane transporter activity"/>
    <property type="evidence" value="ECO:0007669"/>
    <property type="project" value="InterPro"/>
</dbReference>
<comment type="caution">
    <text evidence="3">The sequence shown here is derived from an EMBL/GenBank/DDBJ whole genome shotgun (WGS) entry which is preliminary data.</text>
</comment>
<feature type="transmembrane region" description="Helical" evidence="2">
    <location>
        <begin position="337"/>
        <end position="359"/>
    </location>
</feature>
<protein>
    <submittedName>
        <fullName evidence="3">Multidrug resistance protein, MATE family</fullName>
    </submittedName>
</protein>
<feature type="transmembrane region" description="Helical" evidence="2">
    <location>
        <begin position="194"/>
        <end position="218"/>
    </location>
</feature>
<organism evidence="3 4">
    <name type="scientific">Trypanosoma theileri</name>
    <dbReference type="NCBI Taxonomy" id="67003"/>
    <lineage>
        <taxon>Eukaryota</taxon>
        <taxon>Discoba</taxon>
        <taxon>Euglenozoa</taxon>
        <taxon>Kinetoplastea</taxon>
        <taxon>Metakinetoplastina</taxon>
        <taxon>Trypanosomatida</taxon>
        <taxon>Trypanosomatidae</taxon>
        <taxon>Trypanosoma</taxon>
    </lineage>
</organism>
<evidence type="ECO:0000313" key="4">
    <source>
        <dbReference type="Proteomes" id="UP000192257"/>
    </source>
</evidence>
<dbReference type="RefSeq" id="XP_028879315.1">
    <property type="nucleotide sequence ID" value="XM_029029294.1"/>
</dbReference>
<dbReference type="GeneID" id="39989074"/>
<reference evidence="3 4" key="1">
    <citation type="submission" date="2017-03" db="EMBL/GenBank/DDBJ databases">
        <title>An alternative strategy for trypanosome survival in the mammalian bloodstream revealed through genome and transcriptome analysis of the ubiquitous bovine parasite Trypanosoma (Megatrypanum) theileri.</title>
        <authorList>
            <person name="Kelly S."/>
            <person name="Ivens A."/>
            <person name="Mott A."/>
            <person name="O'Neill E."/>
            <person name="Emms D."/>
            <person name="Macleod O."/>
            <person name="Voorheis P."/>
            <person name="Matthews J."/>
            <person name="Matthews K."/>
            <person name="Carrington M."/>
        </authorList>
    </citation>
    <scope>NUCLEOTIDE SEQUENCE [LARGE SCALE GENOMIC DNA]</scope>
    <source>
        <strain evidence="3">Edinburgh</strain>
    </source>
</reference>
<evidence type="ECO:0000256" key="1">
    <source>
        <dbReference type="ARBA" id="ARBA00010199"/>
    </source>
</evidence>
<dbReference type="Pfam" id="PF01554">
    <property type="entry name" value="MatE"/>
    <property type="match status" value="2"/>
</dbReference>
<comment type="similarity">
    <text evidence="1">Belongs to the multi antimicrobial extrusion (MATE) (TC 2.A.66.1) family.</text>
</comment>
<dbReference type="PANTHER" id="PTHR11206">
    <property type="entry name" value="MULTIDRUG RESISTANCE PROTEIN"/>
    <property type="match status" value="1"/>
</dbReference>
<dbReference type="InterPro" id="IPR002528">
    <property type="entry name" value="MATE_fam"/>
</dbReference>
<keyword evidence="4" id="KW-1185">Reference proteome</keyword>
<dbReference type="OrthoDB" id="2126698at2759"/>
<feature type="transmembrane region" description="Helical" evidence="2">
    <location>
        <begin position="257"/>
        <end position="279"/>
    </location>
</feature>
<keyword evidence="2" id="KW-0812">Transmembrane</keyword>
<dbReference type="VEuPathDB" id="TriTrypDB:TM35_000361090"/>
<feature type="transmembrane region" description="Helical" evidence="2">
    <location>
        <begin position="379"/>
        <end position="402"/>
    </location>
</feature>
<dbReference type="STRING" id="67003.A0A1X0NM81"/>
<dbReference type="GO" id="GO:0015297">
    <property type="term" value="F:antiporter activity"/>
    <property type="evidence" value="ECO:0007669"/>
    <property type="project" value="InterPro"/>
</dbReference>
<dbReference type="EMBL" id="NBCO01000036">
    <property type="protein sequence ID" value="ORC85249.1"/>
    <property type="molecule type" value="Genomic_DNA"/>
</dbReference>
<dbReference type="AlphaFoldDB" id="A0A1X0NM81"/>
<feature type="transmembrane region" description="Helical" evidence="2">
    <location>
        <begin position="119"/>
        <end position="140"/>
    </location>
</feature>
<evidence type="ECO:0000313" key="3">
    <source>
        <dbReference type="EMBL" id="ORC85249.1"/>
    </source>
</evidence>
<keyword evidence="2" id="KW-1133">Transmembrane helix</keyword>
<sequence>MGENGLKTVELTTNKSDTVATVSPENNVEPICQNSRSLNKKTTLELVPPNGENKSNDTVIYLGDVKVDKDNMSWAQIAFTLVPLALPSVLSMALTFGLAVIPLALIGSMIGDEALTGASVGYFIISIVAQYPLCGLTFAMDAFCSQAYGRDAESDEQGVILQRGVLVSIAFLLPVNMILCIIQEFLPKIYGEKIAMIACDFMKSAILFIIPLVMFTAFSKFCLNQLKPQLPMIALGVGIAVTPVCQYVLIKEGVHGAMLGMAITAWIQLLVIVSLTFFVKSTRKTLGTLRLKEALDWDGLKEYLQLALPSSLFVAAEASSFDVAVLLSAALGTYEGAAFSAILNTLLMFVSIAGGLSTAACAKVGSSLGANLPQCARRYVVVAVSLAVLMASLNGIIVFVLFDNILGLFGVEGDSLVTARTIRWLVPFMCIADSAQYVFQGVFSGMGQNKKGAQILITCLWVIGLPLELALAYLFGCGLTGIVGGLTIGLMLESPTMIWYVCKLDWEELAREASSCTSNLQVSDYEDDEMNFENR</sequence>
<feature type="transmembrane region" description="Helical" evidence="2">
    <location>
        <begin position="230"/>
        <end position="250"/>
    </location>
</feature>
<name>A0A1X0NM81_9TRYP</name>
<feature type="transmembrane region" description="Helical" evidence="2">
    <location>
        <begin position="74"/>
        <end position="107"/>
    </location>
</feature>